<dbReference type="PANTHER" id="PTHR10410">
    <property type="entry name" value="EUKARYOTIC TRANSLATION INITIATION FACTOR 3 -RELATED"/>
    <property type="match status" value="1"/>
</dbReference>
<dbReference type="PROSITE" id="PS50249">
    <property type="entry name" value="MPN"/>
    <property type="match status" value="1"/>
</dbReference>
<feature type="region of interest" description="Disordered" evidence="1">
    <location>
        <begin position="434"/>
        <end position="456"/>
    </location>
</feature>
<name>A0A9Q0RJ23_BLOTA</name>
<feature type="compositionally biased region" description="Low complexity" evidence="1">
    <location>
        <begin position="1"/>
        <end position="17"/>
    </location>
</feature>
<feature type="region of interest" description="Disordered" evidence="1">
    <location>
        <begin position="165"/>
        <end position="198"/>
    </location>
</feature>
<dbReference type="Gene3D" id="3.40.140.10">
    <property type="entry name" value="Cytidine Deaminase, domain 2"/>
    <property type="match status" value="1"/>
</dbReference>
<protein>
    <recommendedName>
        <fullName evidence="2">MPN domain-containing protein</fullName>
    </recommendedName>
</protein>
<dbReference type="GO" id="GO:0008237">
    <property type="term" value="F:metallopeptidase activity"/>
    <property type="evidence" value="ECO:0007669"/>
    <property type="project" value="InterPro"/>
</dbReference>
<feature type="region of interest" description="Disordered" evidence="1">
    <location>
        <begin position="225"/>
        <end position="312"/>
    </location>
</feature>
<dbReference type="InterPro" id="IPR000555">
    <property type="entry name" value="JAMM/MPN+_dom"/>
</dbReference>
<sequence length="833" mass="93089">MENQSLDNNSEQQSSSNAEEKDFKLNNDENIPITSMSSTETDSPSTADNKVRHFKKTLIMQTLTDDESADIADSQSKVQTKTNSKMTTKSVGEDKTSSNNNENTLSNVENNCNMNEKNNVDEKKTCPPNKMDSINQINDKSTSNNDHGDKMEVTKTADEQVIQNGESKFESEQESESEKNTGDDDHNEHNQQTENSDQVMIAENEDEDEVKPSDLLKVDFSIKSLSGRNDSSDDESKAFSSRGDESACDSEDLNTANGTNVTGNKDDGSSSKNISNNSEFDFRRPSIGGLVNSSSSVLSPSSTNSNTNYGSVGDIPQMVTHVGRKPLNGPPCSLKTLVDDGILSPMDGALTYEIMGSKFTGDLLANGFIRTSGTSHIFANPSSWANYCRLTLSNTVKDHKTFGSAWSIIRYLGKRLDSYKLRWYRKQKKQYHGPSLNFNENGGASVGHRRRSSGGNSMTNGHVDMYPHLTNNGTLPINNHTSNMNGSFNSSHLFNTQSLMTNGHEMKSLSSYMSRDRLWKFDKLSIGDVELNNEDIHSESEVINFTTIDLENKDSTLKDGMKVAAVPFNSVLCLQPFSVTVATNVFLLVDFHSHMISGEIYGYLGGHWDSRGQHLTIIQAFPMFSSEVDSEKMQNQIANIKKSLQCRSMSLVGWYHSHVDSVPHPSVADIKRQLSYQKAMISGAGQKINVEYQPVVGLITSPYYKKASNLASLNQLFWVMPLFVHNCRDFGRPMQLAYNTVRDHFLTQDLLVEMRLLATHFSSHSKVVDFSQHYQWESSNWEKFQESLKSKLPRDLLEFDPNDSSSTTIQALTHFWQFVKGLLYFSNSQSKDS</sequence>
<dbReference type="InterPro" id="IPR050242">
    <property type="entry name" value="JAMM_MPN+_peptidase_M67A"/>
</dbReference>
<feature type="compositionally biased region" description="Polar residues" evidence="1">
    <location>
        <begin position="73"/>
        <end position="90"/>
    </location>
</feature>
<dbReference type="OMA" id="GTMSLEY"/>
<gene>
    <name evidence="3" type="ORF">RDWZM_010450</name>
</gene>
<dbReference type="InterPro" id="IPR037518">
    <property type="entry name" value="MPN"/>
</dbReference>
<organism evidence="3 4">
    <name type="scientific">Blomia tropicalis</name>
    <name type="common">Mite</name>
    <dbReference type="NCBI Taxonomy" id="40697"/>
    <lineage>
        <taxon>Eukaryota</taxon>
        <taxon>Metazoa</taxon>
        <taxon>Ecdysozoa</taxon>
        <taxon>Arthropoda</taxon>
        <taxon>Chelicerata</taxon>
        <taxon>Arachnida</taxon>
        <taxon>Acari</taxon>
        <taxon>Acariformes</taxon>
        <taxon>Sarcoptiformes</taxon>
        <taxon>Astigmata</taxon>
        <taxon>Glycyphagoidea</taxon>
        <taxon>Echimyopodidae</taxon>
        <taxon>Blomia</taxon>
    </lineage>
</organism>
<comment type="caution">
    <text evidence="3">The sequence shown here is derived from an EMBL/GenBank/DDBJ whole genome shotgun (WGS) entry which is preliminary data.</text>
</comment>
<evidence type="ECO:0000259" key="2">
    <source>
        <dbReference type="PROSITE" id="PS50249"/>
    </source>
</evidence>
<feature type="domain" description="MPN" evidence="2">
    <location>
        <begin position="578"/>
        <end position="719"/>
    </location>
</feature>
<dbReference type="Pfam" id="PF18755">
    <property type="entry name" value="RAMA"/>
    <property type="match status" value="1"/>
</dbReference>
<feature type="compositionally biased region" description="Basic and acidic residues" evidence="1">
    <location>
        <begin position="18"/>
        <end position="27"/>
    </location>
</feature>
<feature type="compositionally biased region" description="Polar residues" evidence="1">
    <location>
        <begin position="132"/>
        <end position="145"/>
    </location>
</feature>
<feature type="region of interest" description="Disordered" evidence="1">
    <location>
        <begin position="1"/>
        <end position="150"/>
    </location>
</feature>
<evidence type="ECO:0000313" key="3">
    <source>
        <dbReference type="EMBL" id="KAJ6215950.1"/>
    </source>
</evidence>
<feature type="compositionally biased region" description="Low complexity" evidence="1">
    <location>
        <begin position="97"/>
        <end position="117"/>
    </location>
</feature>
<feature type="compositionally biased region" description="Polar residues" evidence="1">
    <location>
        <begin position="270"/>
        <end position="279"/>
    </location>
</feature>
<dbReference type="InterPro" id="IPR040843">
    <property type="entry name" value="RAMA"/>
</dbReference>
<dbReference type="EMBL" id="JAPWDV010000004">
    <property type="protein sequence ID" value="KAJ6215950.1"/>
    <property type="molecule type" value="Genomic_DNA"/>
</dbReference>
<proteinExistence type="predicted"/>
<keyword evidence="4" id="KW-1185">Reference proteome</keyword>
<dbReference type="Proteomes" id="UP001142055">
    <property type="component" value="Chromosome 4"/>
</dbReference>
<feature type="compositionally biased region" description="Basic and acidic residues" evidence="1">
    <location>
        <begin position="167"/>
        <end position="191"/>
    </location>
</feature>
<dbReference type="SUPFAM" id="SSF102712">
    <property type="entry name" value="JAB1/MPN domain"/>
    <property type="match status" value="1"/>
</dbReference>
<dbReference type="Pfam" id="PF01398">
    <property type="entry name" value="JAB"/>
    <property type="match status" value="1"/>
</dbReference>
<accession>A0A9Q0RJ23</accession>
<dbReference type="AlphaFoldDB" id="A0A9Q0RJ23"/>
<feature type="compositionally biased region" description="Low complexity" evidence="1">
    <location>
        <begin position="285"/>
        <end position="312"/>
    </location>
</feature>
<evidence type="ECO:0000313" key="4">
    <source>
        <dbReference type="Proteomes" id="UP001142055"/>
    </source>
</evidence>
<feature type="compositionally biased region" description="Polar residues" evidence="1">
    <location>
        <begin position="28"/>
        <end position="48"/>
    </location>
</feature>
<reference evidence="3" key="1">
    <citation type="submission" date="2022-12" db="EMBL/GenBank/DDBJ databases">
        <title>Genome assemblies of Blomia tropicalis.</title>
        <authorList>
            <person name="Cui Y."/>
        </authorList>
    </citation>
    <scope>NUCLEOTIDE SEQUENCE</scope>
    <source>
        <tissue evidence="3">Adult mites</tissue>
    </source>
</reference>
<evidence type="ECO:0000256" key="1">
    <source>
        <dbReference type="SAM" id="MobiDB-lite"/>
    </source>
</evidence>
<feature type="compositionally biased region" description="Polar residues" evidence="1">
    <location>
        <begin position="253"/>
        <end position="263"/>
    </location>
</feature>
<feature type="compositionally biased region" description="Basic and acidic residues" evidence="1">
    <location>
        <begin position="230"/>
        <end position="245"/>
    </location>
</feature>